<dbReference type="PANTHER" id="PTHR43775:SF51">
    <property type="entry name" value="INACTIVE PHENOLPHTHIOCEROL SYNTHESIS POLYKETIDE SYNTHASE TYPE I PKS1-RELATED"/>
    <property type="match status" value="1"/>
</dbReference>
<dbReference type="InterPro" id="IPR049552">
    <property type="entry name" value="PKS_DH_N"/>
</dbReference>
<dbReference type="GO" id="GO:1901336">
    <property type="term" value="P:lactone biosynthetic process"/>
    <property type="evidence" value="ECO:0007669"/>
    <property type="project" value="UniProtKB-ARBA"/>
</dbReference>
<dbReference type="AlphaFoldDB" id="A0A0G4NXW7"/>
<proteinExistence type="predicted"/>
<dbReference type="SMART" id="SM00826">
    <property type="entry name" value="PKS_DH"/>
    <property type="match status" value="1"/>
</dbReference>
<evidence type="ECO:0000313" key="3">
    <source>
        <dbReference type="EMBL" id="CRL18901.1"/>
    </source>
</evidence>
<dbReference type="EMBL" id="HG793135">
    <property type="protein sequence ID" value="CRL18901.1"/>
    <property type="molecule type" value="Genomic_DNA"/>
</dbReference>
<gene>
    <name evidence="3" type="ORF">PCAMFM013_S002g000771</name>
</gene>
<organism evidence="3 4">
    <name type="scientific">Penicillium camemberti (strain FM 013)</name>
    <dbReference type="NCBI Taxonomy" id="1429867"/>
    <lineage>
        <taxon>Eukaryota</taxon>
        <taxon>Fungi</taxon>
        <taxon>Dikarya</taxon>
        <taxon>Ascomycota</taxon>
        <taxon>Pezizomycotina</taxon>
        <taxon>Eurotiomycetes</taxon>
        <taxon>Eurotiomycetidae</taxon>
        <taxon>Eurotiales</taxon>
        <taxon>Aspergillaceae</taxon>
        <taxon>Penicillium</taxon>
    </lineage>
</organism>
<sequence length="270" mass="29450">MSLHGSFKDLDANNPPVQAVSYVRLGYGPPSVTWVPSLIPGKDGVGVAQTSLAELHVRGVPIDWHGYFKPFGGNRVALPTYAFHRERFWSEPPPPEIDANFNETCRALLGSGIRMAGTEMWMFTTSVAENEPAWLQECKVMDAVLMPGAAFFEFMCAAGNAVEVGQWDLTNVLLHAPLVFMPRARTRLQVTAPTLSLLLGISITTALAALRLDVTPDEVAAAEAEGGSLDVIRIDLAELPEGVMMAEVRIYVDYLLGAGAYLRSRSSRFR</sequence>
<keyword evidence="1" id="KW-0808">Transferase</keyword>
<dbReference type="STRING" id="1429867.A0A0G4NXW7"/>
<evidence type="ECO:0000259" key="2">
    <source>
        <dbReference type="SMART" id="SM00826"/>
    </source>
</evidence>
<dbReference type="Pfam" id="PF21089">
    <property type="entry name" value="PKS_DH_N"/>
    <property type="match status" value="1"/>
</dbReference>
<dbReference type="InterPro" id="IPR020807">
    <property type="entry name" value="PKS_DH"/>
</dbReference>
<dbReference type="GO" id="GO:0006633">
    <property type="term" value="P:fatty acid biosynthetic process"/>
    <property type="evidence" value="ECO:0007669"/>
    <property type="project" value="TreeGrafter"/>
</dbReference>
<dbReference type="GO" id="GO:0004312">
    <property type="term" value="F:fatty acid synthase activity"/>
    <property type="evidence" value="ECO:0007669"/>
    <property type="project" value="TreeGrafter"/>
</dbReference>
<dbReference type="InterPro" id="IPR001227">
    <property type="entry name" value="Ac_transferase_dom_sf"/>
</dbReference>
<feature type="domain" description="Polyketide/metazoan fatty acid synthase-like dehydratase" evidence="2">
    <location>
        <begin position="106"/>
        <end position="243"/>
    </location>
</feature>
<protein>
    <submittedName>
        <fullName evidence="3">Beta-ketoacyl synthase</fullName>
    </submittedName>
</protein>
<dbReference type="Gene3D" id="3.10.129.10">
    <property type="entry name" value="Hotdog Thioesterase"/>
    <property type="match status" value="1"/>
</dbReference>
<dbReference type="Proteomes" id="UP000053732">
    <property type="component" value="Unassembled WGS sequence"/>
</dbReference>
<keyword evidence="4" id="KW-1185">Reference proteome</keyword>
<evidence type="ECO:0000256" key="1">
    <source>
        <dbReference type="ARBA" id="ARBA00022679"/>
    </source>
</evidence>
<name>A0A0G4NXW7_PENC3</name>
<dbReference type="InterPro" id="IPR050091">
    <property type="entry name" value="PKS_NRPS_Biosynth_Enz"/>
</dbReference>
<dbReference type="Gene3D" id="3.30.70.3290">
    <property type="match status" value="1"/>
</dbReference>
<evidence type="ECO:0000313" key="4">
    <source>
        <dbReference type="Proteomes" id="UP000053732"/>
    </source>
</evidence>
<accession>A0A0G4NXW7</accession>
<reference evidence="3 4" key="1">
    <citation type="journal article" date="2014" name="Nat. Commun.">
        <title>Multiple recent horizontal transfers of a large genomic region in cheese making fungi.</title>
        <authorList>
            <person name="Cheeseman K."/>
            <person name="Ropars J."/>
            <person name="Renault P."/>
            <person name="Dupont J."/>
            <person name="Gouzy J."/>
            <person name="Branca A."/>
            <person name="Abraham A.L."/>
            <person name="Ceppi M."/>
            <person name="Conseiller E."/>
            <person name="Debuchy R."/>
            <person name="Malagnac F."/>
            <person name="Goarin A."/>
            <person name="Silar P."/>
            <person name="Lacoste S."/>
            <person name="Sallet E."/>
            <person name="Bensimon A."/>
            <person name="Giraud T."/>
            <person name="Brygoo Y."/>
        </authorList>
    </citation>
    <scope>NUCLEOTIDE SEQUENCE [LARGE SCALE GENOMIC DNA]</scope>
    <source>
        <strain evidence="4">FM 013</strain>
    </source>
</reference>
<dbReference type="PANTHER" id="PTHR43775">
    <property type="entry name" value="FATTY ACID SYNTHASE"/>
    <property type="match status" value="1"/>
</dbReference>
<dbReference type="GO" id="GO:0044550">
    <property type="term" value="P:secondary metabolite biosynthetic process"/>
    <property type="evidence" value="ECO:0007669"/>
    <property type="project" value="UniProtKB-ARBA"/>
</dbReference>
<dbReference type="Gene3D" id="3.40.366.10">
    <property type="entry name" value="Malonyl-Coenzyme A Acyl Carrier Protein, domain 2"/>
    <property type="match status" value="1"/>
</dbReference>